<dbReference type="InterPro" id="IPR011542">
    <property type="entry name" value="SUF_FeS_clus_asmbl_SufD"/>
</dbReference>
<dbReference type="PANTHER" id="PTHR43575:SF1">
    <property type="entry name" value="PROTEIN ABCI7, CHLOROPLASTIC"/>
    <property type="match status" value="1"/>
</dbReference>
<keyword evidence="5" id="KW-1185">Reference proteome</keyword>
<evidence type="ECO:0000256" key="1">
    <source>
        <dbReference type="ARBA" id="ARBA00043967"/>
    </source>
</evidence>
<dbReference type="Pfam" id="PF01458">
    <property type="entry name" value="SUFBD_core"/>
    <property type="match status" value="1"/>
</dbReference>
<comment type="similarity">
    <text evidence="1">Belongs to the iron-sulfur cluster assembly SufBD family.</text>
</comment>
<dbReference type="Proteomes" id="UP000295124">
    <property type="component" value="Unassembled WGS sequence"/>
</dbReference>
<organism evidence="4 5">
    <name type="scientific">Kribbella antibiotica</name>
    <dbReference type="NCBI Taxonomy" id="190195"/>
    <lineage>
        <taxon>Bacteria</taxon>
        <taxon>Bacillati</taxon>
        <taxon>Actinomycetota</taxon>
        <taxon>Actinomycetes</taxon>
        <taxon>Propionibacteriales</taxon>
        <taxon>Kribbellaceae</taxon>
        <taxon>Kribbella</taxon>
    </lineage>
</organism>
<feature type="region of interest" description="Disordered" evidence="2">
    <location>
        <begin position="1"/>
        <end position="30"/>
    </location>
</feature>
<sequence length="405" mass="43695">MMSTDTLVATGNKAHSHGPGSPVPLQARSERPTSYDVDVFPVPHGREEEWRFTPIKALKSLFEDSEGTETPKIDASGPERVEIETVVADALKVLIPQDRASAIAWKQSPAALAIRIPNEAELTEPVHVNVASLGGRGYTHLIIEAGRHSRGLVIIDHTGAGELSSNVEIKVGDGAELRVVSIQQGDHDSLHLAQHDSLIGRDAKLKHVVVTLGGKVVRINANIRYAGPGGDAEFLGVYFAESGQHHEHRLFVDHEATNCKSNVHYKGALAGDNARSVWIGDVLIRAAAEGTDTYELNRNLLLTEGARADSVPNLEIETGEIEGAGHASATGRFDDEQLFYLQARGIPEDAARRLVVSGFFNDIIGKIGVPEVVEHLHEVIETKLARTAALTESALRKSNEPVLGQ</sequence>
<dbReference type="AlphaFoldDB" id="A0A4R4ZNI5"/>
<dbReference type="InterPro" id="IPR037284">
    <property type="entry name" value="SUF_FeS_clus_asmbl_SufBD_sf"/>
</dbReference>
<feature type="domain" description="SUF system FeS cluster assembly SufBD core" evidence="3">
    <location>
        <begin position="138"/>
        <end position="359"/>
    </location>
</feature>
<dbReference type="EMBL" id="SMKX01000030">
    <property type="protein sequence ID" value="TDD59870.1"/>
    <property type="molecule type" value="Genomic_DNA"/>
</dbReference>
<protein>
    <submittedName>
        <fullName evidence="4">Fe-S cluster assembly protein SufD</fullName>
    </submittedName>
</protein>
<dbReference type="PANTHER" id="PTHR43575">
    <property type="entry name" value="PROTEIN ABCI7, CHLOROPLASTIC"/>
    <property type="match status" value="1"/>
</dbReference>
<dbReference type="NCBIfam" id="TIGR01981">
    <property type="entry name" value="sufD"/>
    <property type="match status" value="1"/>
</dbReference>
<evidence type="ECO:0000259" key="3">
    <source>
        <dbReference type="Pfam" id="PF01458"/>
    </source>
</evidence>
<proteinExistence type="inferred from homology"/>
<reference evidence="4 5" key="1">
    <citation type="submission" date="2019-03" db="EMBL/GenBank/DDBJ databases">
        <title>Draft genome sequences of novel Actinobacteria.</title>
        <authorList>
            <person name="Sahin N."/>
            <person name="Ay H."/>
            <person name="Saygin H."/>
        </authorList>
    </citation>
    <scope>NUCLEOTIDE SEQUENCE [LARGE SCALE GENOMIC DNA]</scope>
    <source>
        <strain evidence="4 5">JCM 13523</strain>
    </source>
</reference>
<dbReference type="SUPFAM" id="SSF101960">
    <property type="entry name" value="Stabilizer of iron transporter SufD"/>
    <property type="match status" value="1"/>
</dbReference>
<dbReference type="InterPro" id="IPR055346">
    <property type="entry name" value="Fe-S_cluster_assembly_SufBD"/>
</dbReference>
<evidence type="ECO:0000313" key="4">
    <source>
        <dbReference type="EMBL" id="TDD59870.1"/>
    </source>
</evidence>
<accession>A0A4R4ZNI5</accession>
<comment type="caution">
    <text evidence="4">The sequence shown here is derived from an EMBL/GenBank/DDBJ whole genome shotgun (WGS) entry which is preliminary data.</text>
</comment>
<dbReference type="GO" id="GO:0016226">
    <property type="term" value="P:iron-sulfur cluster assembly"/>
    <property type="evidence" value="ECO:0007669"/>
    <property type="project" value="InterPro"/>
</dbReference>
<evidence type="ECO:0000256" key="2">
    <source>
        <dbReference type="SAM" id="MobiDB-lite"/>
    </source>
</evidence>
<dbReference type="OrthoDB" id="9803529at2"/>
<dbReference type="InterPro" id="IPR000825">
    <property type="entry name" value="SUF_FeS_clus_asmbl_SufBD_core"/>
</dbReference>
<evidence type="ECO:0000313" key="5">
    <source>
        <dbReference type="Proteomes" id="UP000295124"/>
    </source>
</evidence>
<gene>
    <name evidence="4" type="primary">sufD</name>
    <name evidence="4" type="ORF">E1263_13120</name>
</gene>
<name>A0A4R4ZNI5_9ACTN</name>